<dbReference type="AlphaFoldDB" id="A0A7W5CCK7"/>
<dbReference type="Proteomes" id="UP000518605">
    <property type="component" value="Unassembled WGS sequence"/>
</dbReference>
<dbReference type="EMBL" id="JACHXW010000022">
    <property type="protein sequence ID" value="MBB3155233.1"/>
    <property type="molecule type" value="Genomic_DNA"/>
</dbReference>
<gene>
    <name evidence="2" type="ORF">FHS16_005341</name>
</gene>
<accession>A0A7W5CCK7</accession>
<reference evidence="2 3" key="1">
    <citation type="submission" date="2020-08" db="EMBL/GenBank/DDBJ databases">
        <title>Genomic Encyclopedia of Type Strains, Phase III (KMG-III): the genomes of soil and plant-associated and newly described type strains.</title>
        <authorList>
            <person name="Whitman W."/>
        </authorList>
    </citation>
    <scope>NUCLEOTIDE SEQUENCE [LARGE SCALE GENOMIC DNA]</scope>
    <source>
        <strain evidence="2 3">CECT 8234</strain>
    </source>
</reference>
<comment type="caution">
    <text evidence="2">The sequence shown here is derived from an EMBL/GenBank/DDBJ whole genome shotgun (WGS) entry which is preliminary data.</text>
</comment>
<keyword evidence="1" id="KW-0812">Transmembrane</keyword>
<evidence type="ECO:0000313" key="2">
    <source>
        <dbReference type="EMBL" id="MBB3155233.1"/>
    </source>
</evidence>
<feature type="transmembrane region" description="Helical" evidence="1">
    <location>
        <begin position="6"/>
        <end position="26"/>
    </location>
</feature>
<organism evidence="2 3">
    <name type="scientific">Paenibacillus endophyticus</name>
    <dbReference type="NCBI Taxonomy" id="1294268"/>
    <lineage>
        <taxon>Bacteria</taxon>
        <taxon>Bacillati</taxon>
        <taxon>Bacillota</taxon>
        <taxon>Bacilli</taxon>
        <taxon>Bacillales</taxon>
        <taxon>Paenibacillaceae</taxon>
        <taxon>Paenibacillus</taxon>
    </lineage>
</organism>
<name>A0A7W5CCK7_9BACL</name>
<keyword evidence="3" id="KW-1185">Reference proteome</keyword>
<evidence type="ECO:0000313" key="3">
    <source>
        <dbReference type="Proteomes" id="UP000518605"/>
    </source>
</evidence>
<evidence type="ECO:0000256" key="1">
    <source>
        <dbReference type="SAM" id="Phobius"/>
    </source>
</evidence>
<protein>
    <submittedName>
        <fullName evidence="2">Uncharacterized protein</fullName>
    </submittedName>
</protein>
<keyword evidence="1" id="KW-1133">Transmembrane helix</keyword>
<sequence>MSKGGGGIGLLYFIIYYCLSASMWDVHSSSVFYRW</sequence>
<proteinExistence type="predicted"/>
<keyword evidence="1" id="KW-0472">Membrane</keyword>